<comment type="caution">
    <text evidence="4">The sequence shown here is derived from an EMBL/GenBank/DDBJ whole genome shotgun (WGS) entry which is preliminary data.</text>
</comment>
<dbReference type="Gene3D" id="3.40.50.1820">
    <property type="entry name" value="alpha/beta hydrolase"/>
    <property type="match status" value="1"/>
</dbReference>
<dbReference type="PANTHER" id="PTHR40111">
    <property type="entry name" value="CEPHALOSPORIN-C DEACETYLASE"/>
    <property type="match status" value="1"/>
</dbReference>
<feature type="active site" description="Charge relay system" evidence="1">
    <location>
        <position position="295"/>
    </location>
</feature>
<accession>A0A177LYS0</accession>
<organism evidence="4 5">
    <name type="scientific">Methylomonas methanica</name>
    <dbReference type="NCBI Taxonomy" id="421"/>
    <lineage>
        <taxon>Bacteria</taxon>
        <taxon>Pseudomonadati</taxon>
        <taxon>Pseudomonadota</taxon>
        <taxon>Gammaproteobacteria</taxon>
        <taxon>Methylococcales</taxon>
        <taxon>Methylococcaceae</taxon>
        <taxon>Methylomonas</taxon>
    </lineage>
</organism>
<gene>
    <name evidence="4" type="ORF">A1332_20255</name>
</gene>
<dbReference type="GO" id="GO:0005976">
    <property type="term" value="P:polysaccharide metabolic process"/>
    <property type="evidence" value="ECO:0007669"/>
    <property type="project" value="TreeGrafter"/>
</dbReference>
<protein>
    <submittedName>
        <fullName evidence="4">Deacetylase</fullName>
    </submittedName>
</protein>
<name>A0A177LYS0_METMH</name>
<feature type="domain" description="Acetyl xylan esterase" evidence="3">
    <location>
        <begin position="27"/>
        <end position="307"/>
    </location>
</feature>
<dbReference type="InterPro" id="IPR039069">
    <property type="entry name" value="CE7"/>
</dbReference>
<dbReference type="Proteomes" id="UP000078090">
    <property type="component" value="Unassembled WGS sequence"/>
</dbReference>
<evidence type="ECO:0000256" key="2">
    <source>
        <dbReference type="PIRSR" id="PIRSR639069-2"/>
    </source>
</evidence>
<feature type="binding site" evidence="2">
    <location>
        <position position="101"/>
    </location>
    <ligand>
        <name>substrate</name>
    </ligand>
</feature>
<evidence type="ECO:0000256" key="1">
    <source>
        <dbReference type="PIRSR" id="PIRSR639069-1"/>
    </source>
</evidence>
<reference evidence="4 5" key="1">
    <citation type="submission" date="2016-03" db="EMBL/GenBank/DDBJ databases">
        <authorList>
            <person name="Ploux O."/>
        </authorList>
    </citation>
    <scope>NUCLEOTIDE SEQUENCE [LARGE SCALE GENOMIC DNA]</scope>
    <source>
        <strain evidence="4 5">R-45363</strain>
    </source>
</reference>
<feature type="active site" description="Charge relay system" evidence="1">
    <location>
        <position position="267"/>
    </location>
</feature>
<feature type="active site" description="Nucleophile" evidence="1">
    <location>
        <position position="185"/>
    </location>
</feature>
<proteinExistence type="predicted"/>
<dbReference type="AlphaFoldDB" id="A0A177LYS0"/>
<dbReference type="GO" id="GO:0052689">
    <property type="term" value="F:carboxylic ester hydrolase activity"/>
    <property type="evidence" value="ECO:0007669"/>
    <property type="project" value="TreeGrafter"/>
</dbReference>
<dbReference type="SUPFAM" id="SSF53474">
    <property type="entry name" value="alpha/beta-Hydrolases"/>
    <property type="match status" value="1"/>
</dbReference>
<dbReference type="Pfam" id="PF05448">
    <property type="entry name" value="AXE1"/>
    <property type="match status" value="1"/>
</dbReference>
<dbReference type="EMBL" id="LUUG01000108">
    <property type="protein sequence ID" value="OAH98631.1"/>
    <property type="molecule type" value="Genomic_DNA"/>
</dbReference>
<evidence type="ECO:0000259" key="3">
    <source>
        <dbReference type="Pfam" id="PF05448"/>
    </source>
</evidence>
<dbReference type="InterPro" id="IPR008391">
    <property type="entry name" value="AXE1_dom"/>
</dbReference>
<dbReference type="PANTHER" id="PTHR40111:SF1">
    <property type="entry name" value="CEPHALOSPORIN-C DEACETYLASE"/>
    <property type="match status" value="1"/>
</dbReference>
<evidence type="ECO:0000313" key="4">
    <source>
        <dbReference type="EMBL" id="OAH98631.1"/>
    </source>
</evidence>
<evidence type="ECO:0000313" key="5">
    <source>
        <dbReference type="Proteomes" id="UP000078090"/>
    </source>
</evidence>
<sequence>MPVSLFDHYYSYDPGYGYSLDDLLSVPAPQEPADFSRFWRDKYQKTLTVSPQFSLNYQCLRAGYRVYDISYQSTDGFRIAGWLLEPDAQPITRSIVVGHGYGGREQPDFHLSIPGAALLFPCFRGISRSRCERLPDQPNQHVVQGIDDPNHYVIGGCVEDLWLAVTVLGERYPAIANKIGYMGISFGGGIGALAAPWDARIKRVHLNVPTFGNQPLRLSLPTSGSAAALKAYSQNHHNVFDTLAYYDAAVSARYAIQPLHAAVALFDPVVAPPGQFAIYNAWAADKLLFILDAGHFDYPRQHDQERQLIAELQHFFGESSL</sequence>
<dbReference type="InterPro" id="IPR029058">
    <property type="entry name" value="AB_hydrolase_fold"/>
</dbReference>